<dbReference type="GO" id="GO:0032183">
    <property type="term" value="F:SUMO binding"/>
    <property type="evidence" value="ECO:0007669"/>
    <property type="project" value="InterPro"/>
</dbReference>
<dbReference type="STRING" id="307972.A0A2G8JFP3"/>
<dbReference type="Proteomes" id="UP000230750">
    <property type="component" value="Unassembled WGS sequence"/>
</dbReference>
<dbReference type="EMBL" id="MRZV01002134">
    <property type="protein sequence ID" value="PIK34571.1"/>
    <property type="molecule type" value="Genomic_DNA"/>
</dbReference>
<sequence length="535" mass="61746">MLRAGQSSTEPQDRLQHGSGDICQSCLSEGRKSRVRKFQINPEECVFSCSSEKCLSNFSSSSLILKRKASEIPNLRKRRRKSCPVQERPPDLPRSNVTLLWQNKQALCWLDSSLLLMVFCTSLRKCLFASKDELSLKQLCKYFDDAQLKLEAIFNRTRTTCSKSNNTDESLCYSDPPHDNYQFDTKTSKETYSNFGDPLELLQALGEIPSISLLQNDEENSLIELDRISSEDPELSEAVSVLDESRERIWEQLQPELRCKKDDEESPVFALPLLLRKNKQFEAHFRSSYHWQFYCSRCHFVEICHEKRVVLSLKTLNRSLSPTSYFSLRVCPYCQSPQGRNRLVIHKLPACPMFHFVDGLPPLKSWEQLEFHHGSYDYKVAAIIQYQQNPNHFVAWIRDNHRNLWLEGDDLKQPVVRWREEEPKFPASQAHLVMWERQGGCSECLEEQELVKNILVADNSELKQVLQRPQGNLMDSGEKVQVVNYLKAYIPKRTQDLSPIGAHASKATETSTNVLNQVAEPRGKSQKCHRCAVQK</sequence>
<feature type="domain" description="USP" evidence="2">
    <location>
        <begin position="99"/>
        <end position="438"/>
    </location>
</feature>
<dbReference type="AlphaFoldDB" id="A0A2G8JFP3"/>
<evidence type="ECO:0000259" key="2">
    <source>
        <dbReference type="PROSITE" id="PS50235"/>
    </source>
</evidence>
<dbReference type="OrthoDB" id="6160353at2759"/>
<gene>
    <name evidence="3" type="ORF">BSL78_28605</name>
</gene>
<dbReference type="GO" id="GO:0030576">
    <property type="term" value="P:Cajal body organization"/>
    <property type="evidence" value="ECO:0007669"/>
    <property type="project" value="InterPro"/>
</dbReference>
<dbReference type="InterPro" id="IPR038765">
    <property type="entry name" value="Papain-like_cys_pep_sf"/>
</dbReference>
<dbReference type="GO" id="GO:0015030">
    <property type="term" value="C:Cajal body"/>
    <property type="evidence" value="ECO:0007669"/>
    <property type="project" value="TreeGrafter"/>
</dbReference>
<keyword evidence="4" id="KW-1185">Reference proteome</keyword>
<feature type="compositionally biased region" description="Polar residues" evidence="1">
    <location>
        <begin position="1"/>
        <end position="10"/>
    </location>
</feature>
<dbReference type="SUPFAM" id="SSF54001">
    <property type="entry name" value="Cysteine proteinases"/>
    <property type="match status" value="1"/>
</dbReference>
<dbReference type="Pfam" id="PF15499">
    <property type="entry name" value="Peptidase_C98"/>
    <property type="match status" value="2"/>
</dbReference>
<reference evidence="3 4" key="1">
    <citation type="journal article" date="2017" name="PLoS Biol.">
        <title>The sea cucumber genome provides insights into morphological evolution and visceral regeneration.</title>
        <authorList>
            <person name="Zhang X."/>
            <person name="Sun L."/>
            <person name="Yuan J."/>
            <person name="Sun Y."/>
            <person name="Gao Y."/>
            <person name="Zhang L."/>
            <person name="Li S."/>
            <person name="Dai H."/>
            <person name="Hamel J.F."/>
            <person name="Liu C."/>
            <person name="Yu Y."/>
            <person name="Liu S."/>
            <person name="Lin W."/>
            <person name="Guo K."/>
            <person name="Jin S."/>
            <person name="Xu P."/>
            <person name="Storey K.B."/>
            <person name="Huan P."/>
            <person name="Zhang T."/>
            <person name="Zhou Y."/>
            <person name="Zhang J."/>
            <person name="Lin C."/>
            <person name="Li X."/>
            <person name="Xing L."/>
            <person name="Huo D."/>
            <person name="Sun M."/>
            <person name="Wang L."/>
            <person name="Mercier A."/>
            <person name="Li F."/>
            <person name="Yang H."/>
            <person name="Xiang J."/>
        </authorList>
    </citation>
    <scope>NUCLEOTIDE SEQUENCE [LARGE SCALE GENOMIC DNA]</scope>
    <source>
        <strain evidence="3">Shaxun</strain>
        <tissue evidence="3">Muscle</tissue>
    </source>
</reference>
<name>A0A2G8JFP3_STIJA</name>
<dbReference type="InterPro" id="IPR033505">
    <property type="entry name" value="USPL1"/>
</dbReference>
<proteinExistence type="predicted"/>
<protein>
    <submittedName>
        <fullName evidence="3">Putative SUMO-specific isopeptidase USPL1</fullName>
    </submittedName>
</protein>
<dbReference type="InterPro" id="IPR028889">
    <property type="entry name" value="USP"/>
</dbReference>
<dbReference type="InterPro" id="IPR028890">
    <property type="entry name" value="Peptidase_C98"/>
</dbReference>
<dbReference type="GO" id="GO:0016926">
    <property type="term" value="P:protein desumoylation"/>
    <property type="evidence" value="ECO:0007669"/>
    <property type="project" value="TreeGrafter"/>
</dbReference>
<comment type="caution">
    <text evidence="3">The sequence shown here is derived from an EMBL/GenBank/DDBJ whole genome shotgun (WGS) entry which is preliminary data.</text>
</comment>
<organism evidence="3 4">
    <name type="scientific">Stichopus japonicus</name>
    <name type="common">Sea cucumber</name>
    <dbReference type="NCBI Taxonomy" id="307972"/>
    <lineage>
        <taxon>Eukaryota</taxon>
        <taxon>Metazoa</taxon>
        <taxon>Echinodermata</taxon>
        <taxon>Eleutherozoa</taxon>
        <taxon>Echinozoa</taxon>
        <taxon>Holothuroidea</taxon>
        <taxon>Aspidochirotacea</taxon>
        <taxon>Aspidochirotida</taxon>
        <taxon>Stichopodidae</taxon>
        <taxon>Apostichopus</taxon>
    </lineage>
</organism>
<evidence type="ECO:0000256" key="1">
    <source>
        <dbReference type="SAM" id="MobiDB-lite"/>
    </source>
</evidence>
<feature type="region of interest" description="Disordered" evidence="1">
    <location>
        <begin position="1"/>
        <end position="21"/>
    </location>
</feature>
<dbReference type="PROSITE" id="PS50235">
    <property type="entry name" value="USP_3"/>
    <property type="match status" value="1"/>
</dbReference>
<dbReference type="PANTHER" id="PTHR15294">
    <property type="entry name" value="RETINOVIN-RELATED"/>
    <property type="match status" value="1"/>
</dbReference>
<evidence type="ECO:0000313" key="4">
    <source>
        <dbReference type="Proteomes" id="UP000230750"/>
    </source>
</evidence>
<evidence type="ECO:0000313" key="3">
    <source>
        <dbReference type="EMBL" id="PIK34571.1"/>
    </source>
</evidence>
<dbReference type="PANTHER" id="PTHR15294:SF3">
    <property type="entry name" value="SUMO-SPECIFIC ISOPEPTIDASE USPL1"/>
    <property type="match status" value="1"/>
</dbReference>
<accession>A0A2G8JFP3</accession>